<dbReference type="AlphaFoldDB" id="Q2IG81"/>
<reference evidence="6" key="1">
    <citation type="submission" date="2006-01" db="EMBL/GenBank/DDBJ databases">
        <title>Complete sequence of Anaeromyxobacter dehalogenans 2CP-C.</title>
        <authorList>
            <consortium name="US DOE Joint Genome Institute"/>
            <person name="Copeland A."/>
            <person name="Lucas S."/>
            <person name="Lapidus A."/>
            <person name="Barry K."/>
            <person name="Detter J.C."/>
            <person name="Glavina T."/>
            <person name="Hammon N."/>
            <person name="Israni S."/>
            <person name="Pitluck S."/>
            <person name="Brettin T."/>
            <person name="Bruce D."/>
            <person name="Han C."/>
            <person name="Tapia R."/>
            <person name="Gilna P."/>
            <person name="Kiss H."/>
            <person name="Schmutz J."/>
            <person name="Larimer F."/>
            <person name="Land M."/>
            <person name="Kyrpides N."/>
            <person name="Anderson I."/>
            <person name="Sanford R.A."/>
            <person name="Ritalahti K.M."/>
            <person name="Thomas H.S."/>
            <person name="Kirby J.R."/>
            <person name="Zhulin I.B."/>
            <person name="Loeffler F.E."/>
            <person name="Richardson P."/>
        </authorList>
    </citation>
    <scope>NUCLEOTIDE SEQUENCE</scope>
    <source>
        <strain evidence="6">2CP-C</strain>
    </source>
</reference>
<accession>Q2IG81</accession>
<dbReference type="HOGENOM" id="CLU_073078_1_0_7"/>
<evidence type="ECO:0000313" key="7">
    <source>
        <dbReference type="Proteomes" id="UP000001935"/>
    </source>
</evidence>
<dbReference type="KEGG" id="ade:Adeh_3822"/>
<dbReference type="SMART" id="SM00342">
    <property type="entry name" value="HTH_ARAC"/>
    <property type="match status" value="1"/>
</dbReference>
<dbReference type="InterPro" id="IPR011051">
    <property type="entry name" value="RmlC_Cupin_sf"/>
</dbReference>
<dbReference type="InterPro" id="IPR009057">
    <property type="entry name" value="Homeodomain-like_sf"/>
</dbReference>
<dbReference type="RefSeq" id="WP_011422870.1">
    <property type="nucleotide sequence ID" value="NC_007760.1"/>
</dbReference>
<keyword evidence="3" id="KW-0804">Transcription</keyword>
<dbReference type="Gene3D" id="1.10.10.60">
    <property type="entry name" value="Homeodomain-like"/>
    <property type="match status" value="2"/>
</dbReference>
<dbReference type="EMBL" id="CP000251">
    <property type="protein sequence ID" value="ABC83588.1"/>
    <property type="molecule type" value="Genomic_DNA"/>
</dbReference>
<dbReference type="GO" id="GO:0003700">
    <property type="term" value="F:DNA-binding transcription factor activity"/>
    <property type="evidence" value="ECO:0007669"/>
    <property type="project" value="InterPro"/>
</dbReference>
<dbReference type="PANTHER" id="PTHR46796">
    <property type="entry name" value="HTH-TYPE TRANSCRIPTIONAL ACTIVATOR RHAS-RELATED"/>
    <property type="match status" value="1"/>
</dbReference>
<evidence type="ECO:0000259" key="5">
    <source>
        <dbReference type="PROSITE" id="PS01124"/>
    </source>
</evidence>
<protein>
    <submittedName>
        <fullName evidence="6">Transcriptional regulator, AraC family</fullName>
    </submittedName>
</protein>
<dbReference type="PROSITE" id="PS01124">
    <property type="entry name" value="HTH_ARAC_FAMILY_2"/>
    <property type="match status" value="1"/>
</dbReference>
<dbReference type="Pfam" id="PF12833">
    <property type="entry name" value="HTH_18"/>
    <property type="match status" value="1"/>
</dbReference>
<feature type="domain" description="HTH araC/xylS-type" evidence="5">
    <location>
        <begin position="157"/>
        <end position="255"/>
    </location>
</feature>
<dbReference type="eggNOG" id="COG2207">
    <property type="taxonomic scope" value="Bacteria"/>
</dbReference>
<evidence type="ECO:0000256" key="4">
    <source>
        <dbReference type="SAM" id="MobiDB-lite"/>
    </source>
</evidence>
<keyword evidence="2" id="KW-0238">DNA-binding</keyword>
<keyword evidence="1" id="KW-0805">Transcription regulation</keyword>
<sequence length="282" mass="29331">MRLPTIPIHPDAPGLPLWPPLLAARGPGGRSTAHAHHGVHVVLALGGDLRVRAGDAGAWVRAAGIVTAPDAPHAIDAAGSEILIVFVDPESEAGRAMRGATAGSLRTLGAAERDALADGVTPMEIMGPGGAAWTSRVVEALGGERVRSPRAVHPRVRRLLRVLQAMPPGGDASLEALARQVGLSPGRLMHVFTESIGVPLRPYLAWLRLQRAAAAAVSGRPLGEAAHAAGFADAAHMSRTFRRMLGVTPSELRPAAHSRAAHARGRSCAASRQARAKPPVRT</sequence>
<gene>
    <name evidence="6" type="ordered locus">Adeh_3822</name>
</gene>
<dbReference type="STRING" id="290397.Adeh_3822"/>
<dbReference type="OrthoDB" id="7191628at2"/>
<dbReference type="InterPro" id="IPR050204">
    <property type="entry name" value="AraC_XylS_family_regulators"/>
</dbReference>
<dbReference type="Proteomes" id="UP000001935">
    <property type="component" value="Chromosome"/>
</dbReference>
<evidence type="ECO:0000256" key="1">
    <source>
        <dbReference type="ARBA" id="ARBA00023015"/>
    </source>
</evidence>
<dbReference type="GO" id="GO:0043565">
    <property type="term" value="F:sequence-specific DNA binding"/>
    <property type="evidence" value="ECO:0007669"/>
    <property type="project" value="InterPro"/>
</dbReference>
<name>Q2IG81_ANADE</name>
<proteinExistence type="predicted"/>
<dbReference type="SUPFAM" id="SSF51182">
    <property type="entry name" value="RmlC-like cupins"/>
    <property type="match status" value="1"/>
</dbReference>
<organism evidence="6 7">
    <name type="scientific">Anaeromyxobacter dehalogenans (strain 2CP-C)</name>
    <dbReference type="NCBI Taxonomy" id="290397"/>
    <lineage>
        <taxon>Bacteria</taxon>
        <taxon>Pseudomonadati</taxon>
        <taxon>Myxococcota</taxon>
        <taxon>Myxococcia</taxon>
        <taxon>Myxococcales</taxon>
        <taxon>Cystobacterineae</taxon>
        <taxon>Anaeromyxobacteraceae</taxon>
        <taxon>Anaeromyxobacter</taxon>
    </lineage>
</organism>
<evidence type="ECO:0000256" key="2">
    <source>
        <dbReference type="ARBA" id="ARBA00023125"/>
    </source>
</evidence>
<dbReference type="InterPro" id="IPR018060">
    <property type="entry name" value="HTH_AraC"/>
</dbReference>
<feature type="region of interest" description="Disordered" evidence="4">
    <location>
        <begin position="252"/>
        <end position="282"/>
    </location>
</feature>
<evidence type="ECO:0000256" key="3">
    <source>
        <dbReference type="ARBA" id="ARBA00023163"/>
    </source>
</evidence>
<evidence type="ECO:0000313" key="6">
    <source>
        <dbReference type="EMBL" id="ABC83588.1"/>
    </source>
</evidence>
<dbReference type="InterPro" id="IPR018062">
    <property type="entry name" value="HTH_AraC-typ_CS"/>
</dbReference>
<dbReference type="PANTHER" id="PTHR46796:SF15">
    <property type="entry name" value="BLL1074 PROTEIN"/>
    <property type="match status" value="1"/>
</dbReference>
<dbReference type="PROSITE" id="PS00041">
    <property type="entry name" value="HTH_ARAC_FAMILY_1"/>
    <property type="match status" value="1"/>
</dbReference>
<dbReference type="SUPFAM" id="SSF46689">
    <property type="entry name" value="Homeodomain-like"/>
    <property type="match status" value="1"/>
</dbReference>